<feature type="region of interest" description="Disordered" evidence="1">
    <location>
        <begin position="92"/>
        <end position="129"/>
    </location>
</feature>
<evidence type="ECO:0000313" key="4">
    <source>
        <dbReference type="Proteomes" id="UP001157017"/>
    </source>
</evidence>
<dbReference type="InterPro" id="IPR027381">
    <property type="entry name" value="LytR/CpsA/Psr_C"/>
</dbReference>
<dbReference type="Gene3D" id="3.30.70.2390">
    <property type="match status" value="1"/>
</dbReference>
<proteinExistence type="predicted"/>
<name>A0ABQ6JG76_9ACTN</name>
<comment type="caution">
    <text evidence="3">The sequence shown here is derived from an EMBL/GenBank/DDBJ whole genome shotgun (WGS) entry which is preliminary data.</text>
</comment>
<keyword evidence="4" id="KW-1185">Reference proteome</keyword>
<evidence type="ECO:0000256" key="1">
    <source>
        <dbReference type="SAM" id="MobiDB-lite"/>
    </source>
</evidence>
<sequence length="129" mass="12633">MKVLNSSGASGLAKQAGAALAAQGFDVTGTGNGAGAAARGAVVHYPEGQREAARTLAAAFPKASLMVDDTLSSGFVVDLGKGSPSVVAVPNRVGTDDLPAQPVKAPAVPRSATPTITARVASDTTCSEG</sequence>
<dbReference type="Pfam" id="PF13399">
    <property type="entry name" value="LytR_C"/>
    <property type="match status" value="1"/>
</dbReference>
<protein>
    <recommendedName>
        <fullName evidence="2">LytR/CpsA/Psr regulator C-terminal domain-containing protein</fullName>
    </recommendedName>
</protein>
<evidence type="ECO:0000259" key="2">
    <source>
        <dbReference type="Pfam" id="PF13399"/>
    </source>
</evidence>
<dbReference type="EMBL" id="BSUZ01000001">
    <property type="protein sequence ID" value="GMA86789.1"/>
    <property type="molecule type" value="Genomic_DNA"/>
</dbReference>
<feature type="domain" description="LytR/CpsA/Psr regulator C-terminal" evidence="2">
    <location>
        <begin position="2"/>
        <end position="81"/>
    </location>
</feature>
<reference evidence="4" key="1">
    <citation type="journal article" date="2019" name="Int. J. Syst. Evol. Microbiol.">
        <title>The Global Catalogue of Microorganisms (GCM) 10K type strain sequencing project: providing services to taxonomists for standard genome sequencing and annotation.</title>
        <authorList>
            <consortium name="The Broad Institute Genomics Platform"/>
            <consortium name="The Broad Institute Genome Sequencing Center for Infectious Disease"/>
            <person name="Wu L."/>
            <person name="Ma J."/>
        </authorList>
    </citation>
    <scope>NUCLEOTIDE SEQUENCE [LARGE SCALE GENOMIC DNA]</scope>
    <source>
        <strain evidence="4">NBRC 108730</strain>
    </source>
</reference>
<organism evidence="3 4">
    <name type="scientific">Angustibacter aerolatus</name>
    <dbReference type="NCBI Taxonomy" id="1162965"/>
    <lineage>
        <taxon>Bacteria</taxon>
        <taxon>Bacillati</taxon>
        <taxon>Actinomycetota</taxon>
        <taxon>Actinomycetes</taxon>
        <taxon>Kineosporiales</taxon>
        <taxon>Kineosporiaceae</taxon>
    </lineage>
</organism>
<gene>
    <name evidence="3" type="ORF">GCM10025868_20390</name>
</gene>
<feature type="compositionally biased region" description="Polar residues" evidence="1">
    <location>
        <begin position="112"/>
        <end position="129"/>
    </location>
</feature>
<accession>A0ABQ6JG76</accession>
<evidence type="ECO:0000313" key="3">
    <source>
        <dbReference type="EMBL" id="GMA86789.1"/>
    </source>
</evidence>
<dbReference type="Proteomes" id="UP001157017">
    <property type="component" value="Unassembled WGS sequence"/>
</dbReference>